<comment type="caution">
    <text evidence="2">The sequence shown here is derived from an EMBL/GenBank/DDBJ whole genome shotgun (WGS) entry which is preliminary data.</text>
</comment>
<sequence>MTRLRFPKNDILRIQNHGCGARWEKRKNGCHVLESCQEDNLPTSEGEKKEEKAHGRSSSVEDGGDLSEARVVDRFGKGPWQPWASGLDYRPPAACRKGQRSRSRDGDGIDLRLPGARRAKVALAGVRDASRQKNLANEASGHVSDRVKTYKKGEESSFEAAPSGGWRWQMGKRGIVRGGRSQAKDEERAPFPLGVLKVF</sequence>
<feature type="compositionally biased region" description="Basic and acidic residues" evidence="1">
    <location>
        <begin position="67"/>
        <end position="76"/>
    </location>
</feature>
<accession>A0A8K0TBM6</accession>
<evidence type="ECO:0000313" key="3">
    <source>
        <dbReference type="Proteomes" id="UP000813385"/>
    </source>
</evidence>
<protein>
    <submittedName>
        <fullName evidence="2">Uncharacterized protein</fullName>
    </submittedName>
</protein>
<dbReference type="EMBL" id="JAGPXD010000003">
    <property type="protein sequence ID" value="KAH7361699.1"/>
    <property type="molecule type" value="Genomic_DNA"/>
</dbReference>
<dbReference type="AlphaFoldDB" id="A0A8K0TBM6"/>
<name>A0A8K0TBM6_9PEZI</name>
<organism evidence="2 3">
    <name type="scientific">Plectosphaerella cucumerina</name>
    <dbReference type="NCBI Taxonomy" id="40658"/>
    <lineage>
        <taxon>Eukaryota</taxon>
        <taxon>Fungi</taxon>
        <taxon>Dikarya</taxon>
        <taxon>Ascomycota</taxon>
        <taxon>Pezizomycotina</taxon>
        <taxon>Sordariomycetes</taxon>
        <taxon>Hypocreomycetidae</taxon>
        <taxon>Glomerellales</taxon>
        <taxon>Plectosphaerellaceae</taxon>
        <taxon>Plectosphaerella</taxon>
    </lineage>
</organism>
<evidence type="ECO:0000313" key="2">
    <source>
        <dbReference type="EMBL" id="KAH7361699.1"/>
    </source>
</evidence>
<proteinExistence type="predicted"/>
<feature type="compositionally biased region" description="Basic and acidic residues" evidence="1">
    <location>
        <begin position="45"/>
        <end position="54"/>
    </location>
</feature>
<keyword evidence="3" id="KW-1185">Reference proteome</keyword>
<dbReference type="Proteomes" id="UP000813385">
    <property type="component" value="Unassembled WGS sequence"/>
</dbReference>
<reference evidence="2" key="1">
    <citation type="journal article" date="2021" name="Nat. Commun.">
        <title>Genetic determinants of endophytism in the Arabidopsis root mycobiome.</title>
        <authorList>
            <person name="Mesny F."/>
            <person name="Miyauchi S."/>
            <person name="Thiergart T."/>
            <person name="Pickel B."/>
            <person name="Atanasova L."/>
            <person name="Karlsson M."/>
            <person name="Huettel B."/>
            <person name="Barry K.W."/>
            <person name="Haridas S."/>
            <person name="Chen C."/>
            <person name="Bauer D."/>
            <person name="Andreopoulos W."/>
            <person name="Pangilinan J."/>
            <person name="LaButti K."/>
            <person name="Riley R."/>
            <person name="Lipzen A."/>
            <person name="Clum A."/>
            <person name="Drula E."/>
            <person name="Henrissat B."/>
            <person name="Kohler A."/>
            <person name="Grigoriev I.V."/>
            <person name="Martin F.M."/>
            <person name="Hacquard S."/>
        </authorList>
    </citation>
    <scope>NUCLEOTIDE SEQUENCE</scope>
    <source>
        <strain evidence="2">MPI-CAGE-AT-0016</strain>
    </source>
</reference>
<gene>
    <name evidence="2" type="ORF">B0T11DRAFT_297243</name>
</gene>
<evidence type="ECO:0000256" key="1">
    <source>
        <dbReference type="SAM" id="MobiDB-lite"/>
    </source>
</evidence>
<feature type="region of interest" description="Disordered" evidence="1">
    <location>
        <begin position="35"/>
        <end position="111"/>
    </location>
</feature>